<protein>
    <submittedName>
        <fullName evidence="2">Uncharacterized protein</fullName>
    </submittedName>
</protein>
<keyword evidence="3" id="KW-1185">Reference proteome</keyword>
<evidence type="ECO:0000256" key="1">
    <source>
        <dbReference type="SAM" id="Phobius"/>
    </source>
</evidence>
<dbReference type="RefSeq" id="WP_311339494.1">
    <property type="nucleotide sequence ID" value="NZ_JAVRHS010000001.1"/>
</dbReference>
<keyword evidence="1" id="KW-1133">Transmembrane helix</keyword>
<dbReference type="EMBL" id="JAVRHS010000001">
    <property type="protein sequence ID" value="MDT0574938.1"/>
    <property type="molecule type" value="Genomic_DNA"/>
</dbReference>
<comment type="caution">
    <text evidence="2">The sequence shown here is derived from an EMBL/GenBank/DDBJ whole genome shotgun (WGS) entry which is preliminary data.</text>
</comment>
<accession>A0ABU2ZFT2</accession>
<keyword evidence="1" id="KW-0812">Transmembrane</keyword>
<reference evidence="2 3" key="1">
    <citation type="submission" date="2023-09" db="EMBL/GenBank/DDBJ databases">
        <authorList>
            <person name="Rey-Velasco X."/>
        </authorList>
    </citation>
    <scope>NUCLEOTIDE SEQUENCE [LARGE SCALE GENOMIC DNA]</scope>
    <source>
        <strain evidence="2 3">F390</strain>
    </source>
</reference>
<evidence type="ECO:0000313" key="2">
    <source>
        <dbReference type="EMBL" id="MDT0574938.1"/>
    </source>
</evidence>
<proteinExistence type="predicted"/>
<keyword evidence="1" id="KW-0472">Membrane</keyword>
<feature type="transmembrane region" description="Helical" evidence="1">
    <location>
        <begin position="32"/>
        <end position="50"/>
    </location>
</feature>
<gene>
    <name evidence="2" type="ORF">RM533_01920</name>
</gene>
<organism evidence="2 3">
    <name type="scientific">Croceicoccus esteveae</name>
    <dbReference type="NCBI Taxonomy" id="3075597"/>
    <lineage>
        <taxon>Bacteria</taxon>
        <taxon>Pseudomonadati</taxon>
        <taxon>Pseudomonadota</taxon>
        <taxon>Alphaproteobacteria</taxon>
        <taxon>Sphingomonadales</taxon>
        <taxon>Erythrobacteraceae</taxon>
        <taxon>Croceicoccus</taxon>
    </lineage>
</organism>
<dbReference type="Proteomes" id="UP001259803">
    <property type="component" value="Unassembled WGS sequence"/>
</dbReference>
<sequence>MLVDLVFYLCLVGFLAREIVLARTRDLPTALAIVLFGIAADGLATAGWFARASQG</sequence>
<name>A0ABU2ZFT2_9SPHN</name>
<evidence type="ECO:0000313" key="3">
    <source>
        <dbReference type="Proteomes" id="UP001259803"/>
    </source>
</evidence>